<sequence length="599" mass="68654">MTMAADQRKRRLNGTSVVGCSSREQYRAKKKSLGLAQYDLNMSPHISLEWDGSQKRVVAKREQICITRRDMTRFIDFVPNSQNILADVFAIPREMFELENLAEVLSCEVWHTHLSEKERNFLVQFLPKGADAQQVVQALLAGDNFQFGNPFLKWGASLCSGDLHPDVVLHHEQCFKANKRAYYSELQKYHNDMIGNLQKLKERWASCKDPEKEQNIWRSRKQTEKNISALENDSRFRNLEENLGATSESCSWVADEKACSSDNQYSSMMKAGEVQKRQGFVRDKCQNPLAASNGVLKVVGGPKKGEKLKKRNIHCSDGAKYMSYFKISKKQHQLVKSMKQSGKSILSRSLNRVLGDLDSFHVQPYEVFEEEERKKLHEHCDFVPLKLSFIYIGCKWQIEIFLQQFANWRKRQSERWKMTKSLEQEIEEKLKSVMEDQEKENSDSVLQEQKSGGTDHESTTEDDEESVPETAQNQPLQQIHSLNGSHEVNPMEMDSEDSHVISKPDVAPPDISEYSGNLNPTDVAVRHGVHPSSAGDVWPSVSMPQSFYHSTSSREYASASELSLGHPQVIEEHQTHMIDLESDIREEDAEENLLHRQCQ</sequence>
<keyword evidence="6" id="KW-1185">Reference proteome</keyword>
<gene>
    <name evidence="5" type="ORF">L1049_002904</name>
</gene>
<dbReference type="EMBL" id="JBBPBK010000013">
    <property type="protein sequence ID" value="KAK9272531.1"/>
    <property type="molecule type" value="Genomic_DNA"/>
</dbReference>
<comment type="subcellular location">
    <subcellularLocation>
        <location evidence="1">Nucleus</location>
    </subcellularLocation>
</comment>
<protein>
    <recommendedName>
        <fullName evidence="4">DEUBAD domain-containing protein</fullName>
    </recommendedName>
</protein>
<reference evidence="5 6" key="1">
    <citation type="journal article" date="2024" name="Plant J.">
        <title>Genome sequences and population genomics reveal climatic adaptation and genomic divergence between two closely related sweetgum species.</title>
        <authorList>
            <person name="Xu W.Q."/>
            <person name="Ren C.Q."/>
            <person name="Zhang X.Y."/>
            <person name="Comes H.P."/>
            <person name="Liu X.H."/>
            <person name="Li Y.G."/>
            <person name="Kettle C.J."/>
            <person name="Jalonen R."/>
            <person name="Gaisberger H."/>
            <person name="Ma Y.Z."/>
            <person name="Qiu Y.X."/>
        </authorList>
    </citation>
    <scope>NUCLEOTIDE SEQUENCE [LARGE SCALE GENOMIC DNA]</scope>
    <source>
        <strain evidence="5">Hangzhou</strain>
    </source>
</reference>
<feature type="compositionally biased region" description="Polar residues" evidence="3">
    <location>
        <begin position="443"/>
        <end position="452"/>
    </location>
</feature>
<evidence type="ECO:0000256" key="1">
    <source>
        <dbReference type="ARBA" id="ARBA00004123"/>
    </source>
</evidence>
<feature type="compositionally biased region" description="Polar residues" evidence="3">
    <location>
        <begin position="469"/>
        <end position="486"/>
    </location>
</feature>
<dbReference type="CDD" id="cd21865">
    <property type="entry name" value="DEUBAD_NFRKB"/>
    <property type="match status" value="1"/>
</dbReference>
<evidence type="ECO:0000313" key="6">
    <source>
        <dbReference type="Proteomes" id="UP001415857"/>
    </source>
</evidence>
<dbReference type="PANTHER" id="PTHR13052">
    <property type="entry name" value="NFRKB-RELATED"/>
    <property type="match status" value="1"/>
</dbReference>
<dbReference type="Proteomes" id="UP001415857">
    <property type="component" value="Unassembled WGS sequence"/>
</dbReference>
<keyword evidence="2" id="KW-0539">Nucleus</keyword>
<feature type="domain" description="DEUBAD" evidence="4">
    <location>
        <begin position="92"/>
        <end position="203"/>
    </location>
</feature>
<dbReference type="InterPro" id="IPR044867">
    <property type="entry name" value="DEUBAD_dom"/>
</dbReference>
<organism evidence="5 6">
    <name type="scientific">Liquidambar formosana</name>
    <name type="common">Formosan gum</name>
    <dbReference type="NCBI Taxonomy" id="63359"/>
    <lineage>
        <taxon>Eukaryota</taxon>
        <taxon>Viridiplantae</taxon>
        <taxon>Streptophyta</taxon>
        <taxon>Embryophyta</taxon>
        <taxon>Tracheophyta</taxon>
        <taxon>Spermatophyta</taxon>
        <taxon>Magnoliopsida</taxon>
        <taxon>eudicotyledons</taxon>
        <taxon>Gunneridae</taxon>
        <taxon>Pentapetalae</taxon>
        <taxon>Saxifragales</taxon>
        <taxon>Altingiaceae</taxon>
        <taxon>Liquidambar</taxon>
    </lineage>
</organism>
<evidence type="ECO:0000259" key="4">
    <source>
        <dbReference type="PROSITE" id="PS51916"/>
    </source>
</evidence>
<dbReference type="AlphaFoldDB" id="A0AAP0NI34"/>
<dbReference type="GO" id="GO:0031011">
    <property type="term" value="C:Ino80 complex"/>
    <property type="evidence" value="ECO:0007669"/>
    <property type="project" value="InterPro"/>
</dbReference>
<dbReference type="PANTHER" id="PTHR13052:SF2">
    <property type="entry name" value="NUCLEAR FACTOR KAPPA-B-BINDING PROTEIN"/>
    <property type="match status" value="1"/>
</dbReference>
<accession>A0AAP0NI34</accession>
<evidence type="ECO:0000256" key="2">
    <source>
        <dbReference type="ARBA" id="ARBA00023242"/>
    </source>
</evidence>
<dbReference type="PROSITE" id="PS51916">
    <property type="entry name" value="DEUBAD"/>
    <property type="match status" value="1"/>
</dbReference>
<evidence type="ECO:0000256" key="3">
    <source>
        <dbReference type="SAM" id="MobiDB-lite"/>
    </source>
</evidence>
<dbReference type="InterPro" id="IPR024867">
    <property type="entry name" value="NFRKB"/>
</dbReference>
<proteinExistence type="predicted"/>
<feature type="region of interest" description="Disordered" evidence="3">
    <location>
        <begin position="433"/>
        <end position="513"/>
    </location>
</feature>
<feature type="compositionally biased region" description="Basic and acidic residues" evidence="3">
    <location>
        <begin position="433"/>
        <end position="442"/>
    </location>
</feature>
<name>A0AAP0NI34_LIQFO</name>
<comment type="caution">
    <text evidence="5">The sequence shown here is derived from an EMBL/GenBank/DDBJ whole genome shotgun (WGS) entry which is preliminary data.</text>
</comment>
<evidence type="ECO:0000313" key="5">
    <source>
        <dbReference type="EMBL" id="KAK9272531.1"/>
    </source>
</evidence>